<accession>A0A3A1Y3H6</accession>
<gene>
    <name evidence="1" type="ORF">CJP74_03540</name>
</gene>
<organism evidence="1 2">
    <name type="scientific">Psittacicella melopsittaci</name>
    <dbReference type="NCBI Taxonomy" id="2028576"/>
    <lineage>
        <taxon>Bacteria</taxon>
        <taxon>Pseudomonadati</taxon>
        <taxon>Pseudomonadota</taxon>
        <taxon>Gammaproteobacteria</taxon>
        <taxon>Pasteurellales</taxon>
        <taxon>Psittacicellaceae</taxon>
        <taxon>Psittacicella</taxon>
    </lineage>
</organism>
<sequence length="444" mass="51438">MKIIPYFALALGLLALSSCDRNQVKETNVAIEHSSTDALDADQLSSDFCNNPSNAQAQQCQYTQALEDFDPIAYINSYTATYVDSGVLVKVDRENLDQVLPRIRFTQPNPFFNPKFDLYKPVFLALATDFANASDSFYYEYSSDPRLSEQIENERQESAKLFYQYYGYRLPQQELTNFNFSGLSVNYYEYPVALLFRESNNLVNKIVNFDFANTGSSEQLRINQELLKIMLQMAAEFYAVKIYNQNNPEQLALLKQNGFNIDNDNVTFTNYLAALYTWTQQGHWEINPRDPMFARVDLAHLQQICPKCQFLNSPFDYQFALNRMGSLIEIYYLVSLQPEWQAIDQQAQKMGQIIQLKNKEPEFIDNNEQTDAQLYAWLEATTNPNRARELNLNSQYTQDVNKLVNFIAQNNYFYLVANPQAKPLILKPVNGQTFHYDYSFLTSK</sequence>
<dbReference type="AlphaFoldDB" id="A0A3A1Y3H6"/>
<dbReference type="EMBL" id="NRJH01000029">
    <property type="protein sequence ID" value="RIY32783.1"/>
    <property type="molecule type" value="Genomic_DNA"/>
</dbReference>
<dbReference type="RefSeq" id="WP_119496888.1">
    <property type="nucleotide sequence ID" value="NZ_NRJH01000029.1"/>
</dbReference>
<protein>
    <submittedName>
        <fullName evidence="1">Uncharacterized protein</fullName>
    </submittedName>
</protein>
<reference evidence="1 2" key="1">
    <citation type="submission" date="2017-08" db="EMBL/GenBank/DDBJ databases">
        <title>Reclassification of Bisgaard taxon 37 and 44.</title>
        <authorList>
            <person name="Christensen H."/>
        </authorList>
    </citation>
    <scope>NUCLEOTIDE SEQUENCE [LARGE SCALE GENOMIC DNA]</scope>
    <source>
        <strain evidence="1 2">B96_4</strain>
    </source>
</reference>
<dbReference type="PROSITE" id="PS51257">
    <property type="entry name" value="PROKAR_LIPOPROTEIN"/>
    <property type="match status" value="1"/>
</dbReference>
<name>A0A3A1Y3H6_9GAMM</name>
<evidence type="ECO:0000313" key="2">
    <source>
        <dbReference type="Proteomes" id="UP000266258"/>
    </source>
</evidence>
<dbReference type="Proteomes" id="UP000266258">
    <property type="component" value="Unassembled WGS sequence"/>
</dbReference>
<proteinExistence type="predicted"/>
<keyword evidence="2" id="KW-1185">Reference proteome</keyword>
<evidence type="ECO:0000313" key="1">
    <source>
        <dbReference type="EMBL" id="RIY32783.1"/>
    </source>
</evidence>
<dbReference type="OrthoDB" id="5671403at2"/>
<comment type="caution">
    <text evidence="1">The sequence shown here is derived from an EMBL/GenBank/DDBJ whole genome shotgun (WGS) entry which is preliminary data.</text>
</comment>